<sequence>MSENNTTDDFLASLASIRAQINSNGADSADLAKVSSPALNAPLGSPPLASSSFFVKTPGPPAPPSSAANNATVTSCLILQSKLENAEKEVEGLRSEVVVLKAQSPKRSPTKARTPISAKPVVGVSSKEHSRFVEELRVAKIKIGELTKEGGDLRGEKAVLEGKIEGIAAQAALQCGELKTKLENALGELDMKSAMLESSNSVGKDADGMVKKMAERYEEERERMRHSIDSLQKAHAMSVKQARASSESRDVLLAKTFAMKTESGELYDRAVKAEATVKELREAAKVAKEGEGAMRALKQAAAKFKADKDEAAKRAAEAEGEVDRLKGEVEEGQKEAKAAREGKDKFKVEAEAKSAALEKKVVALEGKVKGAAATLQTEVLRVKKQQLLAEKAKALAEEEVGELKEELGLAEGEVARLKGSLEKANAEGAAAGAEADKKAKEEYETKVEELEAKRLEMESEIKAIRASEGEKEQELHLAVAETKRLKVSNDLLKKDLMSAEGAGGEGAFKALQDELEGKAAELDAAREEVEKVKKEVGEVKEELGLAEGEVKRLKDEGEVAKVEIEGLKGELEKAQVDAVAGTAADVEVEKAKAAAEEEVRELKEELGLAEGEVKRLKDEGEAAKVEIEGLKGELEKAKEDVVAGAAADGEMEKIRGDLAAATVEVERLKEEAAKSKKAAGSAPAAQSATSASQSAAQSAPALATHPLLLAPSGGNPFNTADPSKELGALKEKHSKTAEELRLAVSEVARLQTLLNSSSSAASSASDSGGSNSALKELSDSNAQLKEALLAMEASSAAISAKVASDQKKLGEALDDMEGDLAEAREETRCAEEEVHRCCDLCVDETLSLCP</sequence>
<dbReference type="PANTHER" id="PTHR43941">
    <property type="entry name" value="STRUCTURAL MAINTENANCE OF CHROMOSOMES PROTEIN 2"/>
    <property type="match status" value="1"/>
</dbReference>
<feature type="compositionally biased region" description="Low complexity" evidence="2">
    <location>
        <begin position="678"/>
        <end position="711"/>
    </location>
</feature>
<gene>
    <name evidence="3" type="ORF">TrRE_jg9389</name>
</gene>
<name>A0A9W6ZV10_9STRA</name>
<protein>
    <submittedName>
        <fullName evidence="3">Uncharacterized protein</fullName>
    </submittedName>
</protein>
<accession>A0A9W6ZV10</accession>
<keyword evidence="4" id="KW-1185">Reference proteome</keyword>
<organism evidence="3 4">
    <name type="scientific">Triparma retinervis</name>
    <dbReference type="NCBI Taxonomy" id="2557542"/>
    <lineage>
        <taxon>Eukaryota</taxon>
        <taxon>Sar</taxon>
        <taxon>Stramenopiles</taxon>
        <taxon>Ochrophyta</taxon>
        <taxon>Bolidophyceae</taxon>
        <taxon>Parmales</taxon>
        <taxon>Triparmaceae</taxon>
        <taxon>Triparma</taxon>
    </lineage>
</organism>
<feature type="region of interest" description="Disordered" evidence="2">
    <location>
        <begin position="50"/>
        <end position="69"/>
    </location>
</feature>
<comment type="caution">
    <text evidence="3">The sequence shown here is derived from an EMBL/GenBank/DDBJ whole genome shotgun (WGS) entry which is preliminary data.</text>
</comment>
<dbReference type="Proteomes" id="UP001165082">
    <property type="component" value="Unassembled WGS sequence"/>
</dbReference>
<keyword evidence="1" id="KW-0175">Coiled coil</keyword>
<dbReference type="Gene3D" id="1.10.287.1490">
    <property type="match status" value="1"/>
</dbReference>
<dbReference type="OrthoDB" id="10601055at2759"/>
<feature type="coiled-coil region" evidence="1">
    <location>
        <begin position="76"/>
        <end position="103"/>
    </location>
</feature>
<feature type="region of interest" description="Disordered" evidence="2">
    <location>
        <begin position="669"/>
        <end position="734"/>
    </location>
</feature>
<feature type="compositionally biased region" description="Basic and acidic residues" evidence="2">
    <location>
        <begin position="722"/>
        <end position="734"/>
    </location>
</feature>
<feature type="compositionally biased region" description="Low complexity" evidence="2">
    <location>
        <begin position="755"/>
        <end position="773"/>
    </location>
</feature>
<dbReference type="EMBL" id="BRXZ01001054">
    <property type="protein sequence ID" value="GMH60942.1"/>
    <property type="molecule type" value="Genomic_DNA"/>
</dbReference>
<feature type="region of interest" description="Disordered" evidence="2">
    <location>
        <begin position="315"/>
        <end position="343"/>
    </location>
</feature>
<proteinExistence type="predicted"/>
<dbReference type="AlphaFoldDB" id="A0A9W6ZV10"/>
<reference evidence="3" key="1">
    <citation type="submission" date="2022-07" db="EMBL/GenBank/DDBJ databases">
        <title>Genome analysis of Parmales, a sister group of diatoms, reveals the evolutionary specialization of diatoms from phago-mixotrophs to photoautotrophs.</title>
        <authorList>
            <person name="Ban H."/>
            <person name="Sato S."/>
            <person name="Yoshikawa S."/>
            <person name="Kazumasa Y."/>
            <person name="Nakamura Y."/>
            <person name="Ichinomiya M."/>
            <person name="Saitoh K."/>
            <person name="Sato N."/>
            <person name="Blanc-Mathieu R."/>
            <person name="Endo H."/>
            <person name="Kuwata A."/>
            <person name="Ogata H."/>
        </authorList>
    </citation>
    <scope>NUCLEOTIDE SEQUENCE</scope>
</reference>
<evidence type="ECO:0000256" key="2">
    <source>
        <dbReference type="SAM" id="MobiDB-lite"/>
    </source>
</evidence>
<dbReference type="PANTHER" id="PTHR43941:SF12">
    <property type="entry name" value="CRESTIN"/>
    <property type="match status" value="1"/>
</dbReference>
<feature type="region of interest" description="Disordered" evidence="2">
    <location>
        <begin position="755"/>
        <end position="775"/>
    </location>
</feature>
<evidence type="ECO:0000313" key="4">
    <source>
        <dbReference type="Proteomes" id="UP001165082"/>
    </source>
</evidence>
<evidence type="ECO:0000313" key="3">
    <source>
        <dbReference type="EMBL" id="GMH60942.1"/>
    </source>
</evidence>
<evidence type="ECO:0000256" key="1">
    <source>
        <dbReference type="SAM" id="Coils"/>
    </source>
</evidence>